<evidence type="ECO:0000313" key="3">
    <source>
        <dbReference type="Proteomes" id="UP001061862"/>
    </source>
</evidence>
<dbReference type="RefSeq" id="WP_262166022.1">
    <property type="nucleotide sequence ID" value="NZ_CP104965.1"/>
</dbReference>
<evidence type="ECO:0000256" key="1">
    <source>
        <dbReference type="SAM" id="SignalP"/>
    </source>
</evidence>
<protein>
    <submittedName>
        <fullName evidence="2">Uncharacterized protein</fullName>
    </submittedName>
</protein>
<accession>A0ABY6C7Q9</accession>
<reference evidence="2 3" key="1">
    <citation type="submission" date="2022-09" db="EMBL/GenBank/DDBJ databases">
        <title>Interaction between co-microsymbionts with complementary sets of symbiotic genes in legume-rhizobium systems.</title>
        <authorList>
            <person name="Safronova V."/>
            <person name="Sazanova A."/>
            <person name="Afonin A."/>
            <person name="Chirak E."/>
        </authorList>
    </citation>
    <scope>NUCLEOTIDE SEQUENCE [LARGE SCALE GENOMIC DNA]</scope>
    <source>
        <strain evidence="2 3">A18/4-1</strain>
    </source>
</reference>
<proteinExistence type="predicted"/>
<dbReference type="Proteomes" id="UP001061862">
    <property type="component" value="Chromosome"/>
</dbReference>
<dbReference type="EMBL" id="CP104965">
    <property type="protein sequence ID" value="UXN68268.1"/>
    <property type="molecule type" value="Genomic_DNA"/>
</dbReference>
<evidence type="ECO:0000313" key="2">
    <source>
        <dbReference type="EMBL" id="UXN68268.1"/>
    </source>
</evidence>
<feature type="signal peptide" evidence="1">
    <location>
        <begin position="1"/>
        <end position="26"/>
    </location>
</feature>
<keyword evidence="1" id="KW-0732">Signal</keyword>
<sequence length="90" mass="9598">MKTSSNKSMLLGLGLALLAGGAIAHADETASGKSYVLKDGTVHDTPGEMFQHLRTRDNGLAAGNPKDIVNAYPDEFENVGDLIQQKREAE</sequence>
<organism evidence="2 3">
    <name type="scientific">Devosia neptuniae</name>
    <dbReference type="NCBI Taxonomy" id="191302"/>
    <lineage>
        <taxon>Bacteria</taxon>
        <taxon>Pseudomonadati</taxon>
        <taxon>Pseudomonadota</taxon>
        <taxon>Alphaproteobacteria</taxon>
        <taxon>Hyphomicrobiales</taxon>
        <taxon>Devosiaceae</taxon>
        <taxon>Devosia</taxon>
    </lineage>
</organism>
<keyword evidence="3" id="KW-1185">Reference proteome</keyword>
<name>A0ABY6C7Q9_9HYPH</name>
<gene>
    <name evidence="2" type="ORF">N8A98_13405</name>
</gene>
<feature type="chain" id="PRO_5046132943" evidence="1">
    <location>
        <begin position="27"/>
        <end position="90"/>
    </location>
</feature>